<reference evidence="2 3" key="1">
    <citation type="submission" date="2023-01" db="EMBL/GenBank/DDBJ databases">
        <title>Draft genome sequence of Nocardiopsis sp. RSe5-2 isolated from halophytes.</title>
        <authorList>
            <person name="Duangmal K."/>
            <person name="Chantavorakit T."/>
        </authorList>
    </citation>
    <scope>NUCLEOTIDE SEQUENCE [LARGE SCALE GENOMIC DNA]</scope>
    <source>
        <strain evidence="2 3">RSe5-2</strain>
    </source>
</reference>
<dbReference type="EMBL" id="JAQFWQ010000024">
    <property type="protein sequence ID" value="MDA2811108.1"/>
    <property type="molecule type" value="Genomic_DNA"/>
</dbReference>
<evidence type="ECO:0000313" key="2">
    <source>
        <dbReference type="EMBL" id="MDA2811108.1"/>
    </source>
</evidence>
<dbReference type="PROSITE" id="PS50995">
    <property type="entry name" value="HTH_MARR_2"/>
    <property type="match status" value="1"/>
</dbReference>
<dbReference type="Proteomes" id="UP001527866">
    <property type="component" value="Unassembled WGS sequence"/>
</dbReference>
<accession>A0ABT4U2D4</accession>
<organism evidence="2 3">
    <name type="scientific">Nocardiopsis endophytica</name>
    <dbReference type="NCBI Taxonomy" id="3018445"/>
    <lineage>
        <taxon>Bacteria</taxon>
        <taxon>Bacillati</taxon>
        <taxon>Actinomycetota</taxon>
        <taxon>Actinomycetes</taxon>
        <taxon>Streptosporangiales</taxon>
        <taxon>Nocardiopsidaceae</taxon>
        <taxon>Nocardiopsis</taxon>
    </lineage>
</organism>
<sequence>MADRDEVLERVGAAGRRMSDAAVLYHGVLSDRLGLGPSDWKVLGLVQSGGTVTAGEVVRRSGLKPASVTGVLDRLEKRGYVRRVRDEQDRRRVVVEITPGLVDGGRELFAGLMRRLGELYEEYSDEELELIAGFMEEAAERQVKATADLEAGADQDR</sequence>
<dbReference type="Pfam" id="PF12802">
    <property type="entry name" value="MarR_2"/>
    <property type="match status" value="1"/>
</dbReference>
<dbReference type="Gene3D" id="1.10.10.10">
    <property type="entry name" value="Winged helix-like DNA-binding domain superfamily/Winged helix DNA-binding domain"/>
    <property type="match status" value="1"/>
</dbReference>
<proteinExistence type="predicted"/>
<dbReference type="PANTHER" id="PTHR33164:SF106">
    <property type="entry name" value="TRANSCRIPTIONAL REGULATORY PROTEIN"/>
    <property type="match status" value="1"/>
</dbReference>
<dbReference type="InterPro" id="IPR036388">
    <property type="entry name" value="WH-like_DNA-bd_sf"/>
</dbReference>
<dbReference type="PRINTS" id="PR00598">
    <property type="entry name" value="HTHMARR"/>
</dbReference>
<dbReference type="SMART" id="SM00347">
    <property type="entry name" value="HTH_MARR"/>
    <property type="match status" value="1"/>
</dbReference>
<protein>
    <submittedName>
        <fullName evidence="2">MarR family transcriptional regulator</fullName>
    </submittedName>
</protein>
<dbReference type="InterPro" id="IPR000835">
    <property type="entry name" value="HTH_MarR-typ"/>
</dbReference>
<dbReference type="InterPro" id="IPR036390">
    <property type="entry name" value="WH_DNA-bd_sf"/>
</dbReference>
<comment type="caution">
    <text evidence="2">The sequence shown here is derived from an EMBL/GenBank/DDBJ whole genome shotgun (WGS) entry which is preliminary data.</text>
</comment>
<evidence type="ECO:0000313" key="3">
    <source>
        <dbReference type="Proteomes" id="UP001527866"/>
    </source>
</evidence>
<feature type="domain" description="HTH marR-type" evidence="1">
    <location>
        <begin position="4"/>
        <end position="140"/>
    </location>
</feature>
<dbReference type="InterPro" id="IPR039422">
    <property type="entry name" value="MarR/SlyA-like"/>
</dbReference>
<name>A0ABT4U2D4_9ACTN</name>
<keyword evidence="3" id="KW-1185">Reference proteome</keyword>
<gene>
    <name evidence="2" type="ORF">O4J56_10710</name>
</gene>
<dbReference type="SUPFAM" id="SSF46785">
    <property type="entry name" value="Winged helix' DNA-binding domain"/>
    <property type="match status" value="1"/>
</dbReference>
<evidence type="ECO:0000259" key="1">
    <source>
        <dbReference type="PROSITE" id="PS50995"/>
    </source>
</evidence>
<dbReference type="RefSeq" id="WP_270685571.1">
    <property type="nucleotide sequence ID" value="NZ_JAQFWQ010000024.1"/>
</dbReference>
<dbReference type="PANTHER" id="PTHR33164">
    <property type="entry name" value="TRANSCRIPTIONAL REGULATOR, MARR FAMILY"/>
    <property type="match status" value="1"/>
</dbReference>